<protein>
    <recommendedName>
        <fullName evidence="6">DUF1090 domain-containing protein</fullName>
    </recommendedName>
</protein>
<evidence type="ECO:0008006" key="6">
    <source>
        <dbReference type="Google" id="ProtNLM"/>
    </source>
</evidence>
<evidence type="ECO:0000313" key="5">
    <source>
        <dbReference type="Proteomes" id="UP000195814"/>
    </source>
</evidence>
<dbReference type="KEGG" id="tci:A7K98_16910"/>
<proteinExistence type="predicted"/>
<accession>A0A1Y0LMV0</accession>
<dbReference type="Proteomes" id="UP000195814">
    <property type="component" value="Chromosome"/>
</dbReference>
<dbReference type="AlphaFoldDB" id="A0A1Y0LMV0"/>
<reference evidence="4 5" key="1">
    <citation type="submission" date="2016-05" db="EMBL/GenBank/DDBJ databases">
        <title>Complete genome sequence of two 2,5-diketo-D-glunonic acid producing strain Tatumella citrea.</title>
        <authorList>
            <person name="Duan C."/>
            <person name="Yang J."/>
            <person name="Yang S."/>
        </authorList>
    </citation>
    <scope>NUCLEOTIDE SEQUENCE [LARGE SCALE GENOMIC DNA]</scope>
    <source>
        <strain evidence="3 4">ATCC 39140</strain>
        <strain evidence="2 5">DSM 13699</strain>
    </source>
</reference>
<evidence type="ECO:0000313" key="4">
    <source>
        <dbReference type="Proteomes" id="UP000195729"/>
    </source>
</evidence>
<keyword evidence="4" id="KW-1185">Reference proteome</keyword>
<evidence type="ECO:0000256" key="1">
    <source>
        <dbReference type="SAM" id="SignalP"/>
    </source>
</evidence>
<dbReference type="InterPro" id="IPR009468">
    <property type="entry name" value="DUF1090"/>
</dbReference>
<name>A0A1Y0LMV0_TATCI</name>
<evidence type="ECO:0000313" key="2">
    <source>
        <dbReference type="EMBL" id="ARU95275.1"/>
    </source>
</evidence>
<keyword evidence="1" id="KW-0732">Signal</keyword>
<gene>
    <name evidence="2" type="ORF">A7K98_16910</name>
    <name evidence="3" type="ORF">A7K99_16895</name>
</gene>
<dbReference type="Pfam" id="PF06476">
    <property type="entry name" value="DUF1090"/>
    <property type="match status" value="1"/>
</dbReference>
<dbReference type="EMBL" id="CP015581">
    <property type="protein sequence ID" value="ARU99315.1"/>
    <property type="molecule type" value="Genomic_DNA"/>
</dbReference>
<dbReference type="EMBL" id="CP015579">
    <property type="protein sequence ID" value="ARU95275.1"/>
    <property type="molecule type" value="Genomic_DNA"/>
</dbReference>
<feature type="chain" id="PRO_5013344773" description="DUF1090 domain-containing protein" evidence="1">
    <location>
        <begin position="18"/>
        <end position="74"/>
    </location>
</feature>
<sequence length="74" mass="8442">MVLLICILMMLSATAEAKENRCPPQYKEKAAGIEHEITLAQRHHNQRRINGLKRALSELQTSCSDSEVSRKQHQ</sequence>
<feature type="signal peptide" evidence="1">
    <location>
        <begin position="1"/>
        <end position="17"/>
    </location>
</feature>
<organism evidence="2 5">
    <name type="scientific">Tatumella citrea</name>
    <name type="common">Pantoea citrea</name>
    <dbReference type="NCBI Taxonomy" id="53336"/>
    <lineage>
        <taxon>Bacteria</taxon>
        <taxon>Pseudomonadati</taxon>
        <taxon>Pseudomonadota</taxon>
        <taxon>Gammaproteobacteria</taxon>
        <taxon>Enterobacterales</taxon>
        <taxon>Erwiniaceae</taxon>
        <taxon>Tatumella</taxon>
    </lineage>
</organism>
<dbReference type="Proteomes" id="UP000195729">
    <property type="component" value="Chromosome"/>
</dbReference>
<evidence type="ECO:0000313" key="3">
    <source>
        <dbReference type="EMBL" id="ARU99315.1"/>
    </source>
</evidence>